<dbReference type="InterPro" id="IPR003593">
    <property type="entry name" value="AAA+_ATPase"/>
</dbReference>
<dbReference type="AlphaFoldDB" id="A0A9P1N2W6"/>
<dbReference type="GO" id="GO:0003677">
    <property type="term" value="F:DNA binding"/>
    <property type="evidence" value="ECO:0007669"/>
    <property type="project" value="TreeGrafter"/>
</dbReference>
<dbReference type="SUPFAM" id="SSF52540">
    <property type="entry name" value="P-loop containing nucleoside triphosphate hydrolases"/>
    <property type="match status" value="1"/>
</dbReference>
<dbReference type="Gene3D" id="3.40.50.300">
    <property type="entry name" value="P-loop containing nucleotide triphosphate hydrolases"/>
    <property type="match status" value="1"/>
</dbReference>
<dbReference type="EMBL" id="CANHGI010000004">
    <property type="protein sequence ID" value="CAI5447909.1"/>
    <property type="molecule type" value="Genomic_DNA"/>
</dbReference>
<keyword evidence="1" id="KW-0175">Coiled coil</keyword>
<dbReference type="Pfam" id="PF00004">
    <property type="entry name" value="AAA"/>
    <property type="match status" value="1"/>
</dbReference>
<accession>A0A9P1N2W6</accession>
<reference evidence="3" key="1">
    <citation type="submission" date="2022-11" db="EMBL/GenBank/DDBJ databases">
        <authorList>
            <person name="Kikuchi T."/>
        </authorList>
    </citation>
    <scope>NUCLEOTIDE SEQUENCE</scope>
    <source>
        <strain evidence="3">PS1010</strain>
    </source>
</reference>
<evidence type="ECO:0000256" key="1">
    <source>
        <dbReference type="SAM" id="Coils"/>
    </source>
</evidence>
<gene>
    <name evidence="3" type="ORF">CAMP_LOCUS10546</name>
</gene>
<dbReference type="CDD" id="cd00009">
    <property type="entry name" value="AAA"/>
    <property type="match status" value="1"/>
</dbReference>
<dbReference type="GO" id="GO:0016887">
    <property type="term" value="F:ATP hydrolysis activity"/>
    <property type="evidence" value="ECO:0007669"/>
    <property type="project" value="InterPro"/>
</dbReference>
<sequence>MDDDDYNVISNGANFEQDDDILHYPEENEENNEIRLNQVVQALDESSMGFNRKKRTFEEIEEVWDEYGNRSHPVDWHMRMPIFGDEVEDNKQKTAAKRRALEELENQINQAANNQEMTAEPENLENLLEKEGNTVSELCDIELAQRFRRKREIMRQPPTDGSNWIGITDSGLGERFYIRRFRNILNEQNQQQNNESFIESVTKKITKSHLGYRTFQNIQKEAEELRLKKLEVLKNEREKELDDEIFQSSSMEIEEENQTESALWVDKYEAKNFAELLSDDTVNRNILTWLKMWDECVFKRKVDNLLASLNDKEKEILTMDSGKIRRPNFKMILISGPAGLGKTTLAKIVARQAGYSTIDVNASDARTVADLNRVLEGAVKTARTLDKDQRPACLILDEIDGSPIDTIRHLIRCLQAPGKKAVRRPIIGICNNL</sequence>
<dbReference type="Proteomes" id="UP001152747">
    <property type="component" value="Unassembled WGS sequence"/>
</dbReference>
<comment type="caution">
    <text evidence="3">The sequence shown here is derived from an EMBL/GenBank/DDBJ whole genome shotgun (WGS) entry which is preliminary data.</text>
</comment>
<evidence type="ECO:0000259" key="2">
    <source>
        <dbReference type="SMART" id="SM00382"/>
    </source>
</evidence>
<feature type="coiled-coil region" evidence="1">
    <location>
        <begin position="87"/>
        <end position="117"/>
    </location>
</feature>
<dbReference type="GO" id="GO:0005634">
    <property type="term" value="C:nucleus"/>
    <property type="evidence" value="ECO:0007669"/>
    <property type="project" value="TreeGrafter"/>
</dbReference>
<evidence type="ECO:0000313" key="4">
    <source>
        <dbReference type="Proteomes" id="UP001152747"/>
    </source>
</evidence>
<dbReference type="OrthoDB" id="2195431at2759"/>
<organism evidence="3 4">
    <name type="scientific">Caenorhabditis angaria</name>
    <dbReference type="NCBI Taxonomy" id="860376"/>
    <lineage>
        <taxon>Eukaryota</taxon>
        <taxon>Metazoa</taxon>
        <taxon>Ecdysozoa</taxon>
        <taxon>Nematoda</taxon>
        <taxon>Chromadorea</taxon>
        <taxon>Rhabditida</taxon>
        <taxon>Rhabditina</taxon>
        <taxon>Rhabditomorpha</taxon>
        <taxon>Rhabditoidea</taxon>
        <taxon>Rhabditidae</taxon>
        <taxon>Peloderinae</taxon>
        <taxon>Caenorhabditis</taxon>
    </lineage>
</organism>
<dbReference type="PANTHER" id="PTHR23389">
    <property type="entry name" value="CHROMOSOME TRANSMISSION FIDELITY FACTOR 18"/>
    <property type="match status" value="1"/>
</dbReference>
<dbReference type="GO" id="GO:0005524">
    <property type="term" value="F:ATP binding"/>
    <property type="evidence" value="ECO:0007669"/>
    <property type="project" value="InterPro"/>
</dbReference>
<evidence type="ECO:0000313" key="3">
    <source>
        <dbReference type="EMBL" id="CAI5447909.1"/>
    </source>
</evidence>
<name>A0A9P1N2W6_9PELO</name>
<dbReference type="InterPro" id="IPR027417">
    <property type="entry name" value="P-loop_NTPase"/>
</dbReference>
<dbReference type="PANTHER" id="PTHR23389:SF3">
    <property type="entry name" value="CHROMOSOME TRANSMISSION FIDELITY PROTEIN 18 HOMOLOG"/>
    <property type="match status" value="1"/>
</dbReference>
<feature type="domain" description="AAA+ ATPase" evidence="2">
    <location>
        <begin position="328"/>
        <end position="433"/>
    </location>
</feature>
<protein>
    <recommendedName>
        <fullName evidence="2">AAA+ ATPase domain-containing protein</fullName>
    </recommendedName>
</protein>
<dbReference type="InterPro" id="IPR003959">
    <property type="entry name" value="ATPase_AAA_core"/>
</dbReference>
<dbReference type="SMART" id="SM00382">
    <property type="entry name" value="AAA"/>
    <property type="match status" value="1"/>
</dbReference>
<keyword evidence="4" id="KW-1185">Reference proteome</keyword>
<proteinExistence type="predicted"/>